<feature type="compositionally biased region" description="Basic and acidic residues" evidence="2">
    <location>
        <begin position="1404"/>
        <end position="1413"/>
    </location>
</feature>
<keyword evidence="5" id="KW-1185">Reference proteome</keyword>
<feature type="region of interest" description="Disordered" evidence="2">
    <location>
        <begin position="1391"/>
        <end position="1446"/>
    </location>
</feature>
<dbReference type="InterPro" id="IPR056884">
    <property type="entry name" value="NPHP3-like_N"/>
</dbReference>
<dbReference type="InterPro" id="IPR007111">
    <property type="entry name" value="NACHT_NTPase"/>
</dbReference>
<dbReference type="Proteomes" id="UP000518752">
    <property type="component" value="Unassembled WGS sequence"/>
</dbReference>
<reference evidence="4 5" key="1">
    <citation type="journal article" date="2020" name="ISME J.">
        <title>Uncovering the hidden diversity of litter-decomposition mechanisms in mushroom-forming fungi.</title>
        <authorList>
            <person name="Floudas D."/>
            <person name="Bentzer J."/>
            <person name="Ahren D."/>
            <person name="Johansson T."/>
            <person name="Persson P."/>
            <person name="Tunlid A."/>
        </authorList>
    </citation>
    <scope>NUCLEOTIDE SEQUENCE [LARGE SCALE GENOMIC DNA]</scope>
    <source>
        <strain evidence="4 5">CBS 406.79</strain>
    </source>
</reference>
<dbReference type="InterPro" id="IPR027417">
    <property type="entry name" value="P-loop_NTPase"/>
</dbReference>
<evidence type="ECO:0000259" key="3">
    <source>
        <dbReference type="PROSITE" id="PS50837"/>
    </source>
</evidence>
<dbReference type="PANTHER" id="PTHR10039">
    <property type="entry name" value="AMELOGENIN"/>
    <property type="match status" value="1"/>
</dbReference>
<name>A0A8H5FXD3_9AGAR</name>
<dbReference type="Gene3D" id="3.40.50.300">
    <property type="entry name" value="P-loop containing nucleotide triphosphate hydrolases"/>
    <property type="match status" value="2"/>
</dbReference>
<evidence type="ECO:0000313" key="4">
    <source>
        <dbReference type="EMBL" id="KAF5352242.1"/>
    </source>
</evidence>
<evidence type="ECO:0000313" key="5">
    <source>
        <dbReference type="Proteomes" id="UP000518752"/>
    </source>
</evidence>
<sequence length="1446" mass="163382">MNNHMFAGSHSFSITGGTFVAGNVNVDLKGERGLLMLYQAACTSALFNAEARFPPPLCHPGTRESILDDLKTWIDSPNPSHNIRWLYGPAGAGKSAIAQTLAEICARDGVLVGTFFFWRSDSLRDNPRQLVTTIAFQLAMSILELRPIVNTVVLENPSILTSSIETQFEKLIIQPCIELRKQSRATLFSSRNKALISSRILILDGLDECLETHDQLRILSIFGNGLQMQILPFRVLIASRPEPRIKEAFCNPTFEEICLWTCLNDNFQASDDIRRYLQDEFFVMRKRHSLTMEHIPDPWPTPGQIERLVERASGQFIYPSTVLKFIDNDGAVPADRLDIVLGLAESGDGGSPFANLDALYVQILSGVVEKTLLLRILGTLIAYQEMLRLPPMPRQPKEMFLALLRIPLGIVRATLSKLHSLFQDPSPVESGFQFCHASFSDFLLDRKRSMQFFIDLPVYHNHLAKFCLDILLQNRSTLDVNDDLFRYARLCWSGHCIAAIAADDTKTCDTDSLVSKLSAFDVYEVALQVLLQKRLGLDTDQRNNAFLHWSFFLEAIYKILVAAQAYHGVFLQKFHDISMKGFCFKVGTCRCTPRNLPCPNPEKHQECQVSIEFSSAFRDGQRETAVLLSSWKTVLKSCFEYLQDSHMYKLSSETSLSKDICPSVEALDTTNIWKVEKVLVIGSVHQLSYECTCSFYKTRVQNSDSSRLWTYESYQDDWCDEHCLPETNRSRPRSLDQAPIIGTFTVRAIGGVYQGLLLLRRQVSTSASHDAEARYPPPRVHPGTRAQILASLERWITPKSGDGAVPIRWLYGPAEAGKTAIAQTFAEMCMSNGNTLVTTFFFSRHDPSRNNPQRLFTTIASQLAREKSDLPQAIHDAVFQDPSVLTASIEVQFDALVVQPCLRIQASDTNRILIIDGLDQCSDSHDQQRILFILGNTMNKRPLPFSRILITSRPEPDIKQSFSSSIFNNICARMPLDDTYEASRDIRLFLQDEFAKIQRFSHSRTHITLPWPTANQIEHLVEKSSGKFIYPSTVLKYIDDNRTAPVDRLNIVLGLKPDNDNSPFADLDALYRQILSVPKKQTLLVKILGAIVVSPPPLVNFNSTLLFTEILSISMRTLFTTLLGLHSVFNDHFPARSHFSFCHASFPDFLFDRKRSLQFFIDKEVHHALLARRCLDTIFKWFPECYIDMGVGVVADGDTDTDTDTDSDSDSDVNTKTLPLHPIDAVQKYPILEHFAYHIERASGTEPLLSKLQHFDPWPLISYVGLTTYELGFKDKCIREMGYLVEAAYYIQKKYPKRFPTIASFWHNQTDLKSYLSMSTSPNCDSDPESPLLSSGQLAYTYFWMTSTTDFAPGDLVAWFRLPEGTSSRASDLLNLPNTSGPRDQALFDAKREPCSGNRNMIRAKNEDEKSNDMPRVQQVVAKMVEDSDDSDSNGSYETANEDGDD</sequence>
<dbReference type="PANTHER" id="PTHR10039:SF14">
    <property type="entry name" value="NACHT DOMAIN-CONTAINING PROTEIN"/>
    <property type="match status" value="1"/>
</dbReference>
<dbReference type="SUPFAM" id="SSF52540">
    <property type="entry name" value="P-loop containing nucleoside triphosphate hydrolases"/>
    <property type="match status" value="2"/>
</dbReference>
<proteinExistence type="predicted"/>
<gene>
    <name evidence="4" type="ORF">D9757_012500</name>
</gene>
<accession>A0A8H5FXD3</accession>
<evidence type="ECO:0000256" key="1">
    <source>
        <dbReference type="ARBA" id="ARBA00022737"/>
    </source>
</evidence>
<dbReference type="OrthoDB" id="3068901at2759"/>
<keyword evidence="1" id="KW-0677">Repeat</keyword>
<dbReference type="EMBL" id="JAACJN010000277">
    <property type="protein sequence ID" value="KAF5352242.1"/>
    <property type="molecule type" value="Genomic_DNA"/>
</dbReference>
<feature type="domain" description="NACHT" evidence="3">
    <location>
        <begin position="806"/>
        <end position="954"/>
    </location>
</feature>
<evidence type="ECO:0000256" key="2">
    <source>
        <dbReference type="SAM" id="MobiDB-lite"/>
    </source>
</evidence>
<dbReference type="PROSITE" id="PS50837">
    <property type="entry name" value="NACHT"/>
    <property type="match status" value="1"/>
</dbReference>
<dbReference type="Pfam" id="PF24883">
    <property type="entry name" value="NPHP3_N"/>
    <property type="match status" value="2"/>
</dbReference>
<organism evidence="4 5">
    <name type="scientific">Collybiopsis confluens</name>
    <dbReference type="NCBI Taxonomy" id="2823264"/>
    <lineage>
        <taxon>Eukaryota</taxon>
        <taxon>Fungi</taxon>
        <taxon>Dikarya</taxon>
        <taxon>Basidiomycota</taxon>
        <taxon>Agaricomycotina</taxon>
        <taxon>Agaricomycetes</taxon>
        <taxon>Agaricomycetidae</taxon>
        <taxon>Agaricales</taxon>
        <taxon>Marasmiineae</taxon>
        <taxon>Omphalotaceae</taxon>
        <taxon>Collybiopsis</taxon>
    </lineage>
</organism>
<comment type="caution">
    <text evidence="4">The sequence shown here is derived from an EMBL/GenBank/DDBJ whole genome shotgun (WGS) entry which is preliminary data.</text>
</comment>
<protein>
    <recommendedName>
        <fullName evidence="3">NACHT domain-containing protein</fullName>
    </recommendedName>
</protein>